<evidence type="ECO:0000313" key="6">
    <source>
        <dbReference type="EMBL" id="MBO0452555.1"/>
    </source>
</evidence>
<dbReference type="PROSITE" id="PS51078">
    <property type="entry name" value="ICLR_ED"/>
    <property type="match status" value="1"/>
</dbReference>
<organism evidence="6 7">
    <name type="scientific">Candidatus Enterococcus murrayae</name>
    <dbReference type="NCBI Taxonomy" id="2815321"/>
    <lineage>
        <taxon>Bacteria</taxon>
        <taxon>Bacillati</taxon>
        <taxon>Bacillota</taxon>
        <taxon>Bacilli</taxon>
        <taxon>Lactobacillales</taxon>
        <taxon>Enterococcaceae</taxon>
        <taxon>Enterococcus</taxon>
    </lineage>
</organism>
<dbReference type="SUPFAM" id="SSF55781">
    <property type="entry name" value="GAF domain-like"/>
    <property type="match status" value="1"/>
</dbReference>
<name>A0ABS3HGH7_9ENTE</name>
<dbReference type="SUPFAM" id="SSF46785">
    <property type="entry name" value="Winged helix' DNA-binding domain"/>
    <property type="match status" value="1"/>
</dbReference>
<evidence type="ECO:0000256" key="1">
    <source>
        <dbReference type="ARBA" id="ARBA00023015"/>
    </source>
</evidence>
<reference evidence="6 7" key="1">
    <citation type="submission" date="2021-03" db="EMBL/GenBank/DDBJ databases">
        <title>Enterococcal diversity collection.</title>
        <authorList>
            <person name="Gilmore M.S."/>
            <person name="Schwartzman J."/>
            <person name="Van Tyne D."/>
            <person name="Martin M."/>
            <person name="Earl A.M."/>
            <person name="Manson A.L."/>
            <person name="Straub T."/>
            <person name="Salamzade R."/>
            <person name="Saavedra J."/>
            <person name="Lebreton F."/>
            <person name="Prichula J."/>
            <person name="Schaufler K."/>
            <person name="Gaca A."/>
            <person name="Sgardioli B."/>
            <person name="Wagenaar J."/>
            <person name="Strong T."/>
        </authorList>
    </citation>
    <scope>NUCLEOTIDE SEQUENCE [LARGE SCALE GENOMIC DNA]</scope>
    <source>
        <strain evidence="6 7">MJM16</strain>
    </source>
</reference>
<evidence type="ECO:0000259" key="5">
    <source>
        <dbReference type="PROSITE" id="PS51078"/>
    </source>
</evidence>
<dbReference type="PANTHER" id="PTHR30136:SF24">
    <property type="entry name" value="HTH-TYPE TRANSCRIPTIONAL REPRESSOR ALLR"/>
    <property type="match status" value="1"/>
</dbReference>
<evidence type="ECO:0000256" key="3">
    <source>
        <dbReference type="ARBA" id="ARBA00023163"/>
    </source>
</evidence>
<dbReference type="InterPro" id="IPR029016">
    <property type="entry name" value="GAF-like_dom_sf"/>
</dbReference>
<accession>A0ABS3HGH7</accession>
<dbReference type="Pfam" id="PF01614">
    <property type="entry name" value="IclR_C"/>
    <property type="match status" value="1"/>
</dbReference>
<protein>
    <submittedName>
        <fullName evidence="6">IclR family transcriptional regulator</fullName>
    </submittedName>
</protein>
<gene>
    <name evidence="6" type="ORF">JZO85_09755</name>
</gene>
<comment type="caution">
    <text evidence="6">The sequence shown here is derived from an EMBL/GenBank/DDBJ whole genome shotgun (WGS) entry which is preliminary data.</text>
</comment>
<evidence type="ECO:0000259" key="4">
    <source>
        <dbReference type="PROSITE" id="PS51077"/>
    </source>
</evidence>
<dbReference type="PANTHER" id="PTHR30136">
    <property type="entry name" value="HELIX-TURN-HELIX TRANSCRIPTIONAL REGULATOR, ICLR FAMILY"/>
    <property type="match status" value="1"/>
</dbReference>
<sequence length="264" mass="29679">MIKSLEENQRGSNMKSLVKTLAILSSFDEQNPSQRTSDIAERLQMNISTVSRHLNTMLDWGFLERDEYTGYYFPGPEIVALAGRSLQANDVYRHAFPEVHRLSHQFHVCGHMAVPQEREIIHLISSCSQNSTDLLIPMGHRHPMHCSAMGRVILAYLPPIQSQAILKSSDLKKYTFGTKNDISEINQELILTRQRGYCKLINELAEGTGSIAAPIFNRNREPVASVSVSMSARSLSKMEREEELAKAVITSAGRISSKLGYYPK</sequence>
<keyword evidence="2" id="KW-0238">DNA-binding</keyword>
<dbReference type="Gene3D" id="3.30.450.40">
    <property type="match status" value="1"/>
</dbReference>
<dbReference type="InterPro" id="IPR050707">
    <property type="entry name" value="HTH_MetabolicPath_Reg"/>
</dbReference>
<dbReference type="InterPro" id="IPR036388">
    <property type="entry name" value="WH-like_DNA-bd_sf"/>
</dbReference>
<dbReference type="InterPro" id="IPR011991">
    <property type="entry name" value="ArsR-like_HTH"/>
</dbReference>
<keyword evidence="3" id="KW-0804">Transcription</keyword>
<dbReference type="InterPro" id="IPR014757">
    <property type="entry name" value="Tscrpt_reg_IclR_C"/>
</dbReference>
<dbReference type="PROSITE" id="PS51077">
    <property type="entry name" value="HTH_ICLR"/>
    <property type="match status" value="1"/>
</dbReference>
<proteinExistence type="predicted"/>
<dbReference type="CDD" id="cd00090">
    <property type="entry name" value="HTH_ARSR"/>
    <property type="match status" value="1"/>
</dbReference>
<keyword evidence="1" id="KW-0805">Transcription regulation</keyword>
<dbReference type="RefSeq" id="WP_207108332.1">
    <property type="nucleotide sequence ID" value="NZ_JAFLVR010000021.1"/>
</dbReference>
<dbReference type="Pfam" id="PF09339">
    <property type="entry name" value="HTH_IclR"/>
    <property type="match status" value="1"/>
</dbReference>
<evidence type="ECO:0000313" key="7">
    <source>
        <dbReference type="Proteomes" id="UP000664495"/>
    </source>
</evidence>
<dbReference type="InterPro" id="IPR005471">
    <property type="entry name" value="Tscrpt_reg_IclR_N"/>
</dbReference>
<feature type="domain" description="HTH iclR-type" evidence="4">
    <location>
        <begin position="14"/>
        <end position="76"/>
    </location>
</feature>
<dbReference type="InterPro" id="IPR036390">
    <property type="entry name" value="WH_DNA-bd_sf"/>
</dbReference>
<dbReference type="SMART" id="SM00346">
    <property type="entry name" value="HTH_ICLR"/>
    <property type="match status" value="1"/>
</dbReference>
<feature type="domain" description="IclR-ED" evidence="5">
    <location>
        <begin position="77"/>
        <end position="261"/>
    </location>
</feature>
<dbReference type="EMBL" id="JAFLVR010000021">
    <property type="protein sequence ID" value="MBO0452555.1"/>
    <property type="molecule type" value="Genomic_DNA"/>
</dbReference>
<evidence type="ECO:0000256" key="2">
    <source>
        <dbReference type="ARBA" id="ARBA00023125"/>
    </source>
</evidence>
<dbReference type="Proteomes" id="UP000664495">
    <property type="component" value="Unassembled WGS sequence"/>
</dbReference>
<keyword evidence="7" id="KW-1185">Reference proteome</keyword>
<dbReference type="Gene3D" id="1.10.10.10">
    <property type="entry name" value="Winged helix-like DNA-binding domain superfamily/Winged helix DNA-binding domain"/>
    <property type="match status" value="1"/>
</dbReference>